<proteinExistence type="predicted"/>
<organism evidence="2 3">
    <name type="scientific">Corynebacterium freneyi</name>
    <dbReference type="NCBI Taxonomy" id="134034"/>
    <lineage>
        <taxon>Bacteria</taxon>
        <taxon>Bacillati</taxon>
        <taxon>Actinomycetota</taxon>
        <taxon>Actinomycetes</taxon>
        <taxon>Mycobacteriales</taxon>
        <taxon>Corynebacteriaceae</taxon>
        <taxon>Corynebacterium</taxon>
    </lineage>
</organism>
<comment type="caution">
    <text evidence="2">The sequence shown here is derived from an EMBL/GenBank/DDBJ whole genome shotgun (WGS) entry which is preliminary data.</text>
</comment>
<name>A0ABS4UA88_9CORY</name>
<feature type="compositionally biased region" description="Polar residues" evidence="1">
    <location>
        <begin position="1"/>
        <end position="11"/>
    </location>
</feature>
<evidence type="ECO:0000256" key="1">
    <source>
        <dbReference type="SAM" id="MobiDB-lite"/>
    </source>
</evidence>
<feature type="region of interest" description="Disordered" evidence="1">
    <location>
        <begin position="1"/>
        <end position="41"/>
    </location>
</feature>
<dbReference type="RefSeq" id="WP_209654146.1">
    <property type="nucleotide sequence ID" value="NZ_CP047357.1"/>
</dbReference>
<accession>A0ABS4UA88</accession>
<keyword evidence="3" id="KW-1185">Reference proteome</keyword>
<sequence>MARTAKASSPAWQRARVPIQPRSSTSLRPVPRSGRGSEVGEEDVVEEVVDGVRDSELEVLEPVELRVLLEVEVLELLLEVLALVELRVLLEVLALVELRVLLEVLALVELRGLELVEVLELRLVDDSGRSEVADVSDVSVGAGAGVGISGSSSPMAKYKPSATATTNMSAVAVTPMAMARVFVVVVPRLPEELMRSF</sequence>
<evidence type="ECO:0000313" key="3">
    <source>
        <dbReference type="Proteomes" id="UP001519305"/>
    </source>
</evidence>
<dbReference type="Proteomes" id="UP001519305">
    <property type="component" value="Unassembled WGS sequence"/>
</dbReference>
<protein>
    <submittedName>
        <fullName evidence="2">Uncharacterized protein</fullName>
    </submittedName>
</protein>
<evidence type="ECO:0000313" key="2">
    <source>
        <dbReference type="EMBL" id="MBP2333462.1"/>
    </source>
</evidence>
<gene>
    <name evidence="2" type="ORF">JOF33_002161</name>
</gene>
<dbReference type="EMBL" id="JAGINY010000001">
    <property type="protein sequence ID" value="MBP2333462.1"/>
    <property type="molecule type" value="Genomic_DNA"/>
</dbReference>
<reference evidence="2 3" key="1">
    <citation type="submission" date="2021-03" db="EMBL/GenBank/DDBJ databases">
        <title>Sequencing the genomes of 1000 actinobacteria strains.</title>
        <authorList>
            <person name="Klenk H.-P."/>
        </authorList>
    </citation>
    <scope>NUCLEOTIDE SEQUENCE [LARGE SCALE GENOMIC DNA]</scope>
    <source>
        <strain evidence="2 3">DSM 44506</strain>
    </source>
</reference>